<dbReference type="SUPFAM" id="SSF51161">
    <property type="entry name" value="Trimeric LpxA-like enzymes"/>
    <property type="match status" value="1"/>
</dbReference>
<dbReference type="GO" id="GO:0000272">
    <property type="term" value="P:polysaccharide catabolic process"/>
    <property type="evidence" value="ECO:0007669"/>
    <property type="project" value="InterPro"/>
</dbReference>
<dbReference type="InterPro" id="IPR013320">
    <property type="entry name" value="ConA-like_dom_sf"/>
</dbReference>
<dbReference type="InterPro" id="IPR011004">
    <property type="entry name" value="Trimer_LpxA-like_sf"/>
</dbReference>
<dbReference type="PROSITE" id="PS51766">
    <property type="entry name" value="DOCKERIN"/>
    <property type="match status" value="1"/>
</dbReference>
<organism evidence="3 4">
    <name type="scientific">Ruminococcus flavefaciens</name>
    <dbReference type="NCBI Taxonomy" id="1265"/>
    <lineage>
        <taxon>Bacteria</taxon>
        <taxon>Bacillati</taxon>
        <taxon>Bacillota</taxon>
        <taxon>Clostridia</taxon>
        <taxon>Eubacteriales</taxon>
        <taxon>Oscillospiraceae</taxon>
        <taxon>Ruminococcus</taxon>
    </lineage>
</organism>
<dbReference type="PROSITE" id="PS00018">
    <property type="entry name" value="EF_HAND_1"/>
    <property type="match status" value="1"/>
</dbReference>
<dbReference type="InterPro" id="IPR018247">
    <property type="entry name" value="EF_Hand_1_Ca_BS"/>
</dbReference>
<protein>
    <recommendedName>
        <fullName evidence="2">Dockerin domain-containing protein</fullName>
    </recommendedName>
</protein>
<name>A0A1M7KG95_RUMFL</name>
<dbReference type="EMBL" id="FRCT01000008">
    <property type="protein sequence ID" value="SHM64101.1"/>
    <property type="molecule type" value="Genomic_DNA"/>
</dbReference>
<dbReference type="InterPro" id="IPR016134">
    <property type="entry name" value="Dockerin_dom"/>
</dbReference>
<dbReference type="Pfam" id="PF19527">
    <property type="entry name" value="DUF6055"/>
    <property type="match status" value="1"/>
</dbReference>
<dbReference type="CDD" id="cd14256">
    <property type="entry name" value="Dockerin_I"/>
    <property type="match status" value="1"/>
</dbReference>
<proteinExistence type="predicted"/>
<gene>
    <name evidence="3" type="ORF">SAMN04487860_108111</name>
</gene>
<sequence length="889" mass="98579">MKNKITSLMTVLAMGASMLSYVPFRGNSADEEYKIRDKWGYCKTANYAESEHFVIFYGNNDTTGKVNDAFLKRNLEDYEKLWKCYGEYLGMENMNVDIYGKSSQKYKTNVYLTNTGLDKYPEGWAFMSSEDGYGIEIISPEAMLDDLTIAHEFGHVVTMQQKAWVDQEITGAWWEPLANWFREMYLGSEYYTGNTKTCWFEPYIRNMSLTFPHGRNYYEVWPFLVYLSYNPDNLPGLGIDAVKRIISEAEPDEYPFDTITRLFGTDAHIVFGHFAKRMATFDFGNQEAYKEEFSKKLAQSPFYWNLFYTVLQDNGSGWLQVPQEEAPMQGGINIVPLIIKGDTISVEFRGTSEVSNSGWKACIVTVDANGNESYSELFGSGDKASVSAKGVVSAYLTVTAMPEELYRANAFHKEIDSPYDSCERKRYTYEVRLSGAEVQQSGGYSKGKGHIHSNGGGWVADSAKVADSVYVGPNAMVLGNAKLSGNVRVEEHAVVANSVTAQDNVVICGHAVVDGGGWVYDNGGWKQGSVDLSGNAIISGSAVVSNSCSVSDNAKVQHKAYLSDGVKLSGDAVARGMAYLYGTTAYSEYTILDGDYSNDKAQKNHVNYGWLDDHGYRYIPESHIGSFEFAGYRECWENDRHTFINARLLGTKYESERTSADGVLSFSGGDEYMLLDNSMLQTRDIQIDVGVLWKGGKAGQEVFRFGDKNSYMSLTPCNENGVAELTVTDGKTSEKLTASSALAKGEWSKVTIRIIDGKGELVINGKTADSKTMKLNMMSVLSSTEEELAVVGRGFKGAVDYIKLSRSKEAEPRVSYSGREEPDDGDLTGIRGDVNADGELNVADLVALQSWLLAKADARLADWQAGDLCTDNVIDVFDMVMMRKLLLSQ</sequence>
<accession>A0A1M7KG95</accession>
<evidence type="ECO:0000313" key="3">
    <source>
        <dbReference type="EMBL" id="SHM64101.1"/>
    </source>
</evidence>
<dbReference type="RefSeq" id="WP_072951156.1">
    <property type="nucleotide sequence ID" value="NZ_FRCT01000008.1"/>
</dbReference>
<evidence type="ECO:0000259" key="2">
    <source>
        <dbReference type="PROSITE" id="PS51766"/>
    </source>
</evidence>
<dbReference type="SUPFAM" id="SSF63446">
    <property type="entry name" value="Type I dockerin domain"/>
    <property type="match status" value="1"/>
</dbReference>
<evidence type="ECO:0000313" key="4">
    <source>
        <dbReference type="Proteomes" id="UP000184394"/>
    </source>
</evidence>
<feature type="domain" description="Dockerin" evidence="2">
    <location>
        <begin position="827"/>
        <end position="889"/>
    </location>
</feature>
<reference evidence="3 4" key="1">
    <citation type="submission" date="2016-11" db="EMBL/GenBank/DDBJ databases">
        <authorList>
            <person name="Jaros S."/>
            <person name="Januszkiewicz K."/>
            <person name="Wedrychowicz H."/>
        </authorList>
    </citation>
    <scope>NUCLEOTIDE SEQUENCE [LARGE SCALE GENOMIC DNA]</scope>
    <source>
        <strain evidence="3 4">Y1</strain>
    </source>
</reference>
<dbReference type="Gene3D" id="1.10.1330.10">
    <property type="entry name" value="Dockerin domain"/>
    <property type="match status" value="1"/>
</dbReference>
<dbReference type="AlphaFoldDB" id="A0A1M7KG95"/>
<dbReference type="OrthoDB" id="6428915at2"/>
<dbReference type="SUPFAM" id="SSF49899">
    <property type="entry name" value="Concanavalin A-like lectins/glucanases"/>
    <property type="match status" value="1"/>
</dbReference>
<dbReference type="Proteomes" id="UP000184394">
    <property type="component" value="Unassembled WGS sequence"/>
</dbReference>
<dbReference type="InterPro" id="IPR036439">
    <property type="entry name" value="Dockerin_dom_sf"/>
</dbReference>
<dbReference type="Gene3D" id="2.160.10.10">
    <property type="entry name" value="Hexapeptide repeat proteins"/>
    <property type="match status" value="1"/>
</dbReference>
<feature type="region of interest" description="Disordered" evidence="1">
    <location>
        <begin position="812"/>
        <end position="831"/>
    </location>
</feature>
<dbReference type="InterPro" id="IPR045690">
    <property type="entry name" value="DUF6055"/>
</dbReference>
<evidence type="ECO:0000256" key="1">
    <source>
        <dbReference type="SAM" id="MobiDB-lite"/>
    </source>
</evidence>